<evidence type="ECO:0000256" key="10">
    <source>
        <dbReference type="ARBA" id="ARBA00023004"/>
    </source>
</evidence>
<dbReference type="Proteomes" id="UP000015100">
    <property type="component" value="Unassembled WGS sequence"/>
</dbReference>
<dbReference type="OrthoDB" id="75724at2759"/>
<proteinExistence type="inferred from homology"/>
<evidence type="ECO:0000256" key="5">
    <source>
        <dbReference type="ARBA" id="ARBA00022490"/>
    </source>
</evidence>
<keyword evidence="10" id="KW-0408">Iron</keyword>
<dbReference type="Pfam" id="PF00650">
    <property type="entry name" value="CRAL_TRIO"/>
    <property type="match status" value="1"/>
</dbReference>
<dbReference type="OMA" id="MVQIHDY"/>
<evidence type="ECO:0000256" key="11">
    <source>
        <dbReference type="ARBA" id="ARBA00023055"/>
    </source>
</evidence>
<dbReference type="SUPFAM" id="SSF52087">
    <property type="entry name" value="CRAL/TRIO domain"/>
    <property type="match status" value="1"/>
</dbReference>
<dbReference type="InterPro" id="IPR036865">
    <property type="entry name" value="CRAL-TRIO_dom_sf"/>
</dbReference>
<dbReference type="PROSITE" id="PS00430">
    <property type="entry name" value="TONB_DEPENDENT_REC_1"/>
    <property type="match status" value="1"/>
</dbReference>
<feature type="domain" description="CRAL-TRIO" evidence="17">
    <location>
        <begin position="201"/>
        <end position="336"/>
    </location>
</feature>
<dbReference type="CDD" id="cd00170">
    <property type="entry name" value="SEC14"/>
    <property type="match status" value="1"/>
</dbReference>
<comment type="caution">
    <text evidence="18">The sequence shown here is derived from an EMBL/GenBank/DDBJ whole genome shotgun (WGS) entry which is preliminary data.</text>
</comment>
<evidence type="ECO:0000256" key="15">
    <source>
        <dbReference type="RuleBase" id="RU367059"/>
    </source>
</evidence>
<evidence type="ECO:0000256" key="6">
    <source>
        <dbReference type="ARBA" id="ARBA00022617"/>
    </source>
</evidence>
<feature type="region of interest" description="Disordered" evidence="16">
    <location>
        <begin position="1"/>
        <end position="68"/>
    </location>
</feature>
<dbReference type="PROSITE" id="PS50191">
    <property type="entry name" value="CRAL_TRIO"/>
    <property type="match status" value="1"/>
</dbReference>
<evidence type="ECO:0000256" key="16">
    <source>
        <dbReference type="SAM" id="MobiDB-lite"/>
    </source>
</evidence>
<dbReference type="PANTHER" id="PTHR47669:SF1">
    <property type="entry name" value="PHOSPHATIDYLINOSITOL TRANSFER PROTEIN SFH5"/>
    <property type="match status" value="1"/>
</dbReference>
<reference evidence="19" key="2">
    <citation type="submission" date="2013-04" db="EMBL/GenBank/DDBJ databases">
        <title>Genomic mechanisms accounting for the adaptation to parasitism in nematode-trapping fungi.</title>
        <authorList>
            <person name="Ahren D.G."/>
        </authorList>
    </citation>
    <scope>NUCLEOTIDE SEQUENCE [LARGE SCALE GENOMIC DNA]</scope>
    <source>
        <strain evidence="19">CBS 200.50</strain>
    </source>
</reference>
<dbReference type="Gene3D" id="3.40.525.10">
    <property type="entry name" value="CRAL-TRIO lipid binding domain"/>
    <property type="match status" value="1"/>
</dbReference>
<keyword evidence="6" id="KW-0349">Heme</keyword>
<evidence type="ECO:0000256" key="2">
    <source>
        <dbReference type="ARBA" id="ARBA00004406"/>
    </source>
</evidence>
<dbReference type="GO" id="GO:0017157">
    <property type="term" value="P:regulation of exocytosis"/>
    <property type="evidence" value="ECO:0007669"/>
    <property type="project" value="TreeGrafter"/>
</dbReference>
<dbReference type="SUPFAM" id="SSF46938">
    <property type="entry name" value="CRAL/TRIO N-terminal domain"/>
    <property type="match status" value="1"/>
</dbReference>
<keyword evidence="4 15" id="KW-0813">Transport</keyword>
<evidence type="ECO:0000256" key="7">
    <source>
        <dbReference type="ARBA" id="ARBA00022723"/>
    </source>
</evidence>
<evidence type="ECO:0000256" key="14">
    <source>
        <dbReference type="ARBA" id="ARBA00024180"/>
    </source>
</evidence>
<dbReference type="GO" id="GO:0043001">
    <property type="term" value="P:Golgi to plasma membrane protein transport"/>
    <property type="evidence" value="ECO:0007669"/>
    <property type="project" value="TreeGrafter"/>
</dbReference>
<comment type="similarity">
    <text evidence="3 15">Belongs to the SFH5 family.</text>
</comment>
<evidence type="ECO:0000313" key="18">
    <source>
        <dbReference type="EMBL" id="EPS44123.1"/>
    </source>
</evidence>
<dbReference type="PANTHER" id="PTHR47669">
    <property type="entry name" value="PHOSPHATIDYLINOSITOL TRANSFER PROTEIN SFH5"/>
    <property type="match status" value="1"/>
</dbReference>
<dbReference type="InterPro" id="IPR036273">
    <property type="entry name" value="CRAL/TRIO_N_dom_sf"/>
</dbReference>
<reference evidence="18 19" key="1">
    <citation type="journal article" date="2013" name="PLoS Genet.">
        <title>Genomic mechanisms accounting for the adaptation to parasitism in nematode-trapping fungi.</title>
        <authorList>
            <person name="Meerupati T."/>
            <person name="Andersson K.M."/>
            <person name="Friman E."/>
            <person name="Kumar D."/>
            <person name="Tunlid A."/>
            <person name="Ahren D."/>
        </authorList>
    </citation>
    <scope>NUCLEOTIDE SEQUENCE [LARGE SCALE GENOMIC DNA]</scope>
    <source>
        <strain evidence="18 19">CBS 200.50</strain>
    </source>
</reference>
<evidence type="ECO:0000256" key="8">
    <source>
        <dbReference type="ARBA" id="ARBA00022824"/>
    </source>
</evidence>
<keyword evidence="7" id="KW-0479">Metal-binding</keyword>
<dbReference type="EMBL" id="AQGS01000057">
    <property type="protein sequence ID" value="EPS44123.1"/>
    <property type="molecule type" value="Genomic_DNA"/>
</dbReference>
<dbReference type="GO" id="GO:0005789">
    <property type="term" value="C:endoplasmic reticulum membrane"/>
    <property type="evidence" value="ECO:0007669"/>
    <property type="project" value="UniProtKB-SubCell"/>
</dbReference>
<comment type="cofactor">
    <cofactor evidence="1">
        <name>heme b</name>
        <dbReference type="ChEBI" id="CHEBI:60344"/>
    </cofactor>
</comment>
<evidence type="ECO:0000259" key="17">
    <source>
        <dbReference type="PROSITE" id="PS50191"/>
    </source>
</evidence>
<evidence type="ECO:0000313" key="19">
    <source>
        <dbReference type="Proteomes" id="UP000015100"/>
    </source>
</evidence>
<dbReference type="GO" id="GO:0008526">
    <property type="term" value="F:phosphatidylinositol transfer activity"/>
    <property type="evidence" value="ECO:0007669"/>
    <property type="project" value="UniProtKB-UniRule"/>
</dbReference>
<evidence type="ECO:0000256" key="9">
    <source>
        <dbReference type="ARBA" id="ARBA00022848"/>
    </source>
</evidence>
<evidence type="ECO:0000256" key="4">
    <source>
        <dbReference type="ARBA" id="ARBA00022448"/>
    </source>
</evidence>
<name>S8BX87_DACHA</name>
<evidence type="ECO:0000256" key="13">
    <source>
        <dbReference type="ARBA" id="ARBA00024146"/>
    </source>
</evidence>
<dbReference type="STRING" id="1284197.S8BX87"/>
<feature type="compositionally biased region" description="Low complexity" evidence="16">
    <location>
        <begin position="55"/>
        <end position="64"/>
    </location>
</feature>
<dbReference type="InterPro" id="IPR042938">
    <property type="entry name" value="Sfh5"/>
</dbReference>
<dbReference type="GO" id="GO:0032541">
    <property type="term" value="C:cortical endoplasmic reticulum"/>
    <property type="evidence" value="ECO:0007669"/>
    <property type="project" value="TreeGrafter"/>
</dbReference>
<dbReference type="InterPro" id="IPR001251">
    <property type="entry name" value="CRAL-TRIO_dom"/>
</dbReference>
<keyword evidence="19" id="KW-1185">Reference proteome</keyword>
<accession>S8BX87</accession>
<gene>
    <name evidence="18" type="ORF">H072_1820</name>
</gene>
<comment type="function">
    <text evidence="14">Non-classical phosphatidylinositol (PtdIns) transfer protein (PITP), which exhibits PtdIns-binding/transfer activity in the absence of detectable PtdCho-binding/transfer activity. Regulates PtdIns(4,5)P2 homeostasis at the plasma membrane. Heme-binding protein that may play a role in organic oxidant-induced stress responses.</text>
</comment>
<dbReference type="GO" id="GO:0005829">
    <property type="term" value="C:cytosol"/>
    <property type="evidence" value="ECO:0007669"/>
    <property type="project" value="TreeGrafter"/>
</dbReference>
<comment type="subcellular location">
    <subcellularLocation>
        <location evidence="15">Cytoplasm</location>
    </subcellularLocation>
    <subcellularLocation>
        <location evidence="2 15">Endoplasmic reticulum membrane</location>
        <topology evidence="2 15">Peripheral membrane protein</topology>
    </subcellularLocation>
    <subcellularLocation>
        <location evidence="15">Microsome membrane</location>
        <topology evidence="15">Peripheral membrane protein</topology>
    </subcellularLocation>
</comment>
<keyword evidence="12 15" id="KW-0472">Membrane</keyword>
<dbReference type="eggNOG" id="KOG1471">
    <property type="taxonomic scope" value="Eukaryota"/>
</dbReference>
<evidence type="ECO:0000256" key="12">
    <source>
        <dbReference type="ARBA" id="ARBA00023136"/>
    </source>
</evidence>
<keyword evidence="11 15" id="KW-0445">Lipid transport</keyword>
<dbReference type="HOGENOM" id="CLU_045138_1_1_1"/>
<sequence>MTEEIKSTELPVAAAAEVEPTKLEKVEAPAPEHPVETLTVTAQEEAPPVAKSEESAPTETAPAEPVLPELTNAQWGKISQPLATIYRKLPEILEKSGHAEVFGVTLVHDAVSTEPAFSTLLILQKFIRANSNNVEKAVDQLTATLEWRKKQKPLESLDAEYDRSAFEGLGYVQVLGSASEVVTWNIYGAVKDYKKTFGNLEAFLKWRVALMEAAIAKLNLSTATKPIPDFGKGEDSYQIAQIHDYLNVSFLRMDPDAKAASKAAPVIFRDFYPEMLSRKFFVNVPLVMGWLYKATTLVLSEATVKKFRVLSYGKELHAELGEDVPEIYGGKGVKELKDLGDPVKLTTHEEAPALVEQTAAPVPDAAPNPTA</sequence>
<organism evidence="18 19">
    <name type="scientific">Dactylellina haptotyla (strain CBS 200.50)</name>
    <name type="common">Nematode-trapping fungus</name>
    <name type="synonym">Monacrosporium haptotylum</name>
    <dbReference type="NCBI Taxonomy" id="1284197"/>
    <lineage>
        <taxon>Eukaryota</taxon>
        <taxon>Fungi</taxon>
        <taxon>Dikarya</taxon>
        <taxon>Ascomycota</taxon>
        <taxon>Pezizomycotina</taxon>
        <taxon>Orbiliomycetes</taxon>
        <taxon>Orbiliales</taxon>
        <taxon>Orbiliaceae</taxon>
        <taxon>Dactylellina</taxon>
    </lineage>
</organism>
<dbReference type="GO" id="GO:0046872">
    <property type="term" value="F:metal ion binding"/>
    <property type="evidence" value="ECO:0007669"/>
    <property type="project" value="UniProtKB-KW"/>
</dbReference>
<keyword evidence="9 15" id="KW-0492">Microsome</keyword>
<keyword evidence="5 15" id="KW-0963">Cytoplasm</keyword>
<evidence type="ECO:0000256" key="1">
    <source>
        <dbReference type="ARBA" id="ARBA00001970"/>
    </source>
</evidence>
<dbReference type="InterPro" id="IPR010916">
    <property type="entry name" value="TonB_box_CS"/>
</dbReference>
<dbReference type="AlphaFoldDB" id="S8BX87"/>
<evidence type="ECO:0000256" key="3">
    <source>
        <dbReference type="ARBA" id="ARBA00006667"/>
    </source>
</evidence>
<keyword evidence="8 15" id="KW-0256">Endoplasmic reticulum</keyword>
<comment type="catalytic activity">
    <reaction evidence="13">
        <text>a 1,2-diacyl-sn-glycero-3-phospho-(1D-myo-inositol)(in) = a 1,2-diacyl-sn-glycero-3-phospho-(1D-myo-inositol)(out)</text>
        <dbReference type="Rhea" id="RHEA:38691"/>
        <dbReference type="ChEBI" id="CHEBI:57880"/>
    </reaction>
    <physiologicalReaction direction="left-to-right" evidence="13">
        <dbReference type="Rhea" id="RHEA:38692"/>
    </physiologicalReaction>
</comment>
<protein>
    <recommendedName>
        <fullName evidence="15">Phosphatidylinositol transfer protein SFH5</fullName>
        <shortName evidence="15">PITP SFH5</shortName>
    </recommendedName>
</protein>
<dbReference type="GO" id="GO:0005886">
    <property type="term" value="C:plasma membrane"/>
    <property type="evidence" value="ECO:0007669"/>
    <property type="project" value="TreeGrafter"/>
</dbReference>
<dbReference type="SMART" id="SM00516">
    <property type="entry name" value="SEC14"/>
    <property type="match status" value="1"/>
</dbReference>